<dbReference type="EMBL" id="BAABHD010000012">
    <property type="protein sequence ID" value="GAA4450670.1"/>
    <property type="molecule type" value="Genomic_DNA"/>
</dbReference>
<reference evidence="3" key="1">
    <citation type="journal article" date="2019" name="Int. J. Syst. Evol. Microbiol.">
        <title>The Global Catalogue of Microorganisms (GCM) 10K type strain sequencing project: providing services to taxonomists for standard genome sequencing and annotation.</title>
        <authorList>
            <consortium name="The Broad Institute Genomics Platform"/>
            <consortium name="The Broad Institute Genome Sequencing Center for Infectious Disease"/>
            <person name="Wu L."/>
            <person name="Ma J."/>
        </authorList>
    </citation>
    <scope>NUCLEOTIDE SEQUENCE [LARGE SCALE GENOMIC DNA]</scope>
    <source>
        <strain evidence="3">JCM 17927</strain>
    </source>
</reference>
<accession>A0ABP8MHQ9</accession>
<name>A0ABP8MHQ9_9BACT</name>
<evidence type="ECO:0000259" key="1">
    <source>
        <dbReference type="SMART" id="SM00065"/>
    </source>
</evidence>
<dbReference type="InterPro" id="IPR029016">
    <property type="entry name" value="GAF-like_dom_sf"/>
</dbReference>
<comment type="caution">
    <text evidence="2">The sequence shown here is derived from an EMBL/GenBank/DDBJ whole genome shotgun (WGS) entry which is preliminary data.</text>
</comment>
<dbReference type="RefSeq" id="WP_345241511.1">
    <property type="nucleotide sequence ID" value="NZ_BAABHD010000012.1"/>
</dbReference>
<proteinExistence type="predicted"/>
<dbReference type="InterPro" id="IPR003018">
    <property type="entry name" value="GAF"/>
</dbReference>
<dbReference type="SMART" id="SM00065">
    <property type="entry name" value="GAF"/>
    <property type="match status" value="1"/>
</dbReference>
<evidence type="ECO:0000313" key="2">
    <source>
        <dbReference type="EMBL" id="GAA4450670.1"/>
    </source>
</evidence>
<dbReference type="Gene3D" id="3.30.450.40">
    <property type="match status" value="1"/>
</dbReference>
<dbReference type="PANTHER" id="PTHR43102">
    <property type="entry name" value="SLR1143 PROTEIN"/>
    <property type="match status" value="1"/>
</dbReference>
<organism evidence="2 3">
    <name type="scientific">Nibrella saemangeumensis</name>
    <dbReference type="NCBI Taxonomy" id="1084526"/>
    <lineage>
        <taxon>Bacteria</taxon>
        <taxon>Pseudomonadati</taxon>
        <taxon>Bacteroidota</taxon>
        <taxon>Cytophagia</taxon>
        <taxon>Cytophagales</taxon>
        <taxon>Spirosomataceae</taxon>
        <taxon>Nibrella</taxon>
    </lineage>
</organism>
<protein>
    <recommendedName>
        <fullName evidence="1">GAF domain-containing protein</fullName>
    </recommendedName>
</protein>
<dbReference type="PANTHER" id="PTHR43102:SF2">
    <property type="entry name" value="GAF DOMAIN-CONTAINING PROTEIN"/>
    <property type="match status" value="1"/>
</dbReference>
<dbReference type="Proteomes" id="UP001501175">
    <property type="component" value="Unassembled WGS sequence"/>
</dbReference>
<dbReference type="Pfam" id="PF01590">
    <property type="entry name" value="GAF"/>
    <property type="match status" value="1"/>
</dbReference>
<keyword evidence="3" id="KW-1185">Reference proteome</keyword>
<sequence length="229" mass="25805">MKYAAKPDNEAERLRALREYQILDTLPEEAYDDITRIAAEITGTPIALLNLVEENRQWTKSRYGMDVTNTPRELTFCSHAILNPDEMLIVEDARYDERFHDNPLILTDPKVIFYAGVPIVDPLGHAFGTLCVIDNRPRNLPDNKLQALKALANLVNVHLELRKARIDLEELQSTGPTTPVGTEVPDQSKLLINKLETNLQPLLAGNYRPEQAPQLTSIQEAIQSLKSTL</sequence>
<dbReference type="SUPFAM" id="SSF55781">
    <property type="entry name" value="GAF domain-like"/>
    <property type="match status" value="1"/>
</dbReference>
<feature type="domain" description="GAF" evidence="1">
    <location>
        <begin position="26"/>
        <end position="169"/>
    </location>
</feature>
<gene>
    <name evidence="2" type="ORF">GCM10023189_11640</name>
</gene>
<evidence type="ECO:0000313" key="3">
    <source>
        <dbReference type="Proteomes" id="UP001501175"/>
    </source>
</evidence>